<dbReference type="PANTHER" id="PTHR13504">
    <property type="entry name" value="FIDO DOMAIN-CONTAINING PROTEIN DDB_G0283145"/>
    <property type="match status" value="1"/>
</dbReference>
<dbReference type="SUPFAM" id="SSF140931">
    <property type="entry name" value="Fic-like"/>
    <property type="match status" value="1"/>
</dbReference>
<evidence type="ECO:0000313" key="5">
    <source>
        <dbReference type="Proteomes" id="UP000551878"/>
    </source>
</evidence>
<keyword evidence="5" id="KW-1185">Reference proteome</keyword>
<evidence type="ECO:0000259" key="3">
    <source>
        <dbReference type="PROSITE" id="PS51459"/>
    </source>
</evidence>
<keyword evidence="2" id="KW-0547">Nucleotide-binding</keyword>
<protein>
    <submittedName>
        <fullName evidence="4">Fic family protein</fullName>
    </submittedName>
</protein>
<dbReference type="InterPro" id="IPR040198">
    <property type="entry name" value="Fido_containing"/>
</dbReference>
<evidence type="ECO:0000256" key="1">
    <source>
        <dbReference type="PIRSR" id="PIRSR640198-1"/>
    </source>
</evidence>
<evidence type="ECO:0000313" key="4">
    <source>
        <dbReference type="EMBL" id="MBB5175057.1"/>
    </source>
</evidence>
<dbReference type="Proteomes" id="UP000551878">
    <property type="component" value="Unassembled WGS sequence"/>
</dbReference>
<sequence length="410" mass="48612">MEYEKLTKLFYKKGDEYYKNELDKRKNSYGSYITPLTIRGFRKGKKTNEYYQLFYVNIHELMSLNNKVLLNSSRISSLISTLPHFVIEPYFRKLLINEAQSNNEIEGIRSTKKELKEVLDDVVKSEKKNKRFKGLMKTYLFINQIKPFTEIADFRKLYDGLVSDEIDREDEPDGELFRKGYVEVNDGTHTTHIGVNSEVKIIESLNALINFLDDGQHSELYRYMIAHYYYEYIHPFYDGNGRTGRLFVCSYLSRYLDRYSAITFSYAVNKNKSKYYKALEEIPSPLNKGEMTFYLIDMLELLSAGQEGIIDDLELNLSKIERIDEFFNRENQLERVEEDELLRIMTYLSVFVDDEAKFPVTELMEISNKSRYKVNQIMNKLEEKYYVHLVSQRPKEYKVSDEFLESILVE</sequence>
<proteinExistence type="predicted"/>
<feature type="binding site" evidence="2">
    <location>
        <begin position="238"/>
        <end position="245"/>
    </location>
    <ligand>
        <name>ATP</name>
        <dbReference type="ChEBI" id="CHEBI:30616"/>
    </ligand>
</feature>
<dbReference type="InterPro" id="IPR036597">
    <property type="entry name" value="Fido-like_dom_sf"/>
</dbReference>
<dbReference type="Gene3D" id="1.10.3290.10">
    <property type="entry name" value="Fido-like domain"/>
    <property type="match status" value="1"/>
</dbReference>
<accession>A0A840QUX9</accession>
<comment type="caution">
    <text evidence="4">The sequence shown here is derived from an EMBL/GenBank/DDBJ whole genome shotgun (WGS) entry which is preliminary data.</text>
</comment>
<dbReference type="Pfam" id="PF02661">
    <property type="entry name" value="Fic"/>
    <property type="match status" value="1"/>
</dbReference>
<dbReference type="GO" id="GO:0005524">
    <property type="term" value="F:ATP binding"/>
    <property type="evidence" value="ECO:0007669"/>
    <property type="project" value="UniProtKB-KW"/>
</dbReference>
<keyword evidence="2" id="KW-0067">ATP-binding</keyword>
<dbReference type="EMBL" id="JACHHB010000021">
    <property type="protein sequence ID" value="MBB5175057.1"/>
    <property type="molecule type" value="Genomic_DNA"/>
</dbReference>
<feature type="active site" evidence="1">
    <location>
        <position position="234"/>
    </location>
</feature>
<name>A0A840QUX9_9BACI</name>
<dbReference type="InterPro" id="IPR003812">
    <property type="entry name" value="Fido"/>
</dbReference>
<dbReference type="PANTHER" id="PTHR13504:SF40">
    <property type="entry name" value="FIDO DOMAIN-CONTAINING PROTEIN"/>
    <property type="match status" value="1"/>
</dbReference>
<feature type="domain" description="Fido" evidence="3">
    <location>
        <begin position="149"/>
        <end position="297"/>
    </location>
</feature>
<dbReference type="PROSITE" id="PS51459">
    <property type="entry name" value="FIDO"/>
    <property type="match status" value="1"/>
</dbReference>
<dbReference type="RefSeq" id="WP_184665458.1">
    <property type="nucleotide sequence ID" value="NZ_JACHHB010000021.1"/>
</dbReference>
<feature type="binding site" evidence="2">
    <location>
        <begin position="275"/>
        <end position="276"/>
    </location>
    <ligand>
        <name>ATP</name>
        <dbReference type="ChEBI" id="CHEBI:30616"/>
    </ligand>
</feature>
<organism evidence="4 5">
    <name type="scientific">Texcoconibacillus texcoconensis</name>
    <dbReference type="NCBI Taxonomy" id="1095777"/>
    <lineage>
        <taxon>Bacteria</taxon>
        <taxon>Bacillati</taxon>
        <taxon>Bacillota</taxon>
        <taxon>Bacilli</taxon>
        <taxon>Bacillales</taxon>
        <taxon>Bacillaceae</taxon>
        <taxon>Texcoconibacillus</taxon>
    </lineage>
</organism>
<reference evidence="4 5" key="1">
    <citation type="submission" date="2020-08" db="EMBL/GenBank/DDBJ databases">
        <title>Genomic Encyclopedia of Type Strains, Phase IV (KMG-IV): sequencing the most valuable type-strain genomes for metagenomic binning, comparative biology and taxonomic classification.</title>
        <authorList>
            <person name="Goeker M."/>
        </authorList>
    </citation>
    <scope>NUCLEOTIDE SEQUENCE [LARGE SCALE GENOMIC DNA]</scope>
    <source>
        <strain evidence="4 5">DSM 24696</strain>
    </source>
</reference>
<gene>
    <name evidence="4" type="ORF">HNQ41_003283</name>
</gene>
<evidence type="ECO:0000256" key="2">
    <source>
        <dbReference type="PIRSR" id="PIRSR640198-2"/>
    </source>
</evidence>
<dbReference type="AlphaFoldDB" id="A0A840QUX9"/>